<dbReference type="EMBL" id="CP022957">
    <property type="protein sequence ID" value="ASV31790.1"/>
    <property type="molecule type" value="Genomic_DNA"/>
</dbReference>
<sequence length="60" mass="6657">MLVANNCINVPKYVYFYFRGSALKILQKIGLGKEKGKYVPSLSRDVVSTTLNHLLGKAAQ</sequence>
<name>A0A223V9H9_9FLAO</name>
<evidence type="ECO:0000313" key="1">
    <source>
        <dbReference type="EMBL" id="ASV31790.1"/>
    </source>
</evidence>
<organism evidence="1 2">
    <name type="scientific">Maribacter cobaltidurans</name>
    <dbReference type="NCBI Taxonomy" id="1178778"/>
    <lineage>
        <taxon>Bacteria</taxon>
        <taxon>Pseudomonadati</taxon>
        <taxon>Bacteroidota</taxon>
        <taxon>Flavobacteriia</taxon>
        <taxon>Flavobacteriales</taxon>
        <taxon>Flavobacteriaceae</taxon>
        <taxon>Maribacter</taxon>
    </lineage>
</organism>
<evidence type="ECO:0000313" key="2">
    <source>
        <dbReference type="Proteomes" id="UP000215244"/>
    </source>
</evidence>
<dbReference type="AlphaFoldDB" id="A0A223V9H9"/>
<protein>
    <submittedName>
        <fullName evidence="1">Uncharacterized protein</fullName>
    </submittedName>
</protein>
<dbReference type="KEGG" id="marb:CJ263_17080"/>
<gene>
    <name evidence="1" type="ORF">CJ263_17080</name>
</gene>
<keyword evidence="2" id="KW-1185">Reference proteome</keyword>
<dbReference type="Proteomes" id="UP000215244">
    <property type="component" value="Chromosome"/>
</dbReference>
<reference evidence="1 2" key="1">
    <citation type="submission" date="2017-08" db="EMBL/GenBank/DDBJ databases">
        <title>The complete genome sequence of Maribacter sp. B1, isolated from deep-sea sediment.</title>
        <authorList>
            <person name="Wu Y.-H."/>
            <person name="Cheng H."/>
            <person name="Xu X.-W."/>
        </authorList>
    </citation>
    <scope>NUCLEOTIDE SEQUENCE [LARGE SCALE GENOMIC DNA]</scope>
    <source>
        <strain evidence="1 2">B1</strain>
    </source>
</reference>
<accession>A0A223V9H9</accession>
<proteinExistence type="predicted"/>